<keyword evidence="2" id="KW-1185">Reference proteome</keyword>
<dbReference type="Proteomes" id="UP001064048">
    <property type="component" value="Chromosome 15"/>
</dbReference>
<protein>
    <submittedName>
        <fullName evidence="1">Uncharacterized protein</fullName>
    </submittedName>
</protein>
<dbReference type="EMBL" id="CM046115">
    <property type="protein sequence ID" value="KAI8441209.1"/>
    <property type="molecule type" value="Genomic_DNA"/>
</dbReference>
<evidence type="ECO:0000313" key="2">
    <source>
        <dbReference type="Proteomes" id="UP001064048"/>
    </source>
</evidence>
<sequence>MVIPGSPPESEAERWLEAGASATLGRVRYVAERACGARCYSGQAEAEAEAAAGAAAGAGRRAWRARPLREELPLLRRRRQLFEAELARAATLNVSLWLDTNEMVRIPVSGSVQLVWPRLVTAVEPAGDEALLAGVGAAAARWLRVRNPSPAHPLRVHALLAPALALPAPALTTAPQCVSEECVYSEGTFALAEWRAPHGGVAALPEAGPGEGEGEGGIALTLAPRAVVDFRVDFAPAQPALYHAHFYLRNNLTVVEGVELAGRGAVPSFELAGRRAGAAAPLLLQHAMRGFSGLSLVRSRSSVRSGGRLLGRFRVRGGGGGRRGGGGRWTVRRTVVARNTGAVPLRLRGWRLAGAPCRARGFRLEPCAPLALAPNESRALTVAFRADCSLARVSAALTLRAGAGAAPAAFRLLAAVPARLLPACARQLPRPPWEPALRAAGALLVLAALALVLAAAALDAERLLRRARLARAPPRRPRARRSTCARWPARPRRRRPRAAARRRTPPAPDPHAERKAFELWRVEMLRRDSPRAPDGDEEGRPAGERDPPRAAEPADRAEPDADADAEDRDPRTSSEDDAASTTTTDSSSPPDEPEHPEPSEPAAASEPPPPRPSSPPPAPLRPRRDASPPARRSEPPARPRATPGKHHARKDKVSKRRGERPPAAPARPSPPHAEPRGPQAGAGAGAGCALRWGASWSSVVAAGAPPPAPPAAPAPARRRSPPPAPAPDHSLFYFNDAAHSLRPPAPPAPPAPAPDYAWRGPDRSPFAAPAPSPRDYLEEPSNLTNNAYGTIGSPWSGGGSGEERAWAWSAGGVRPPPGFGPRQPPPPPPPVPAPAPAPVRTYDPFHSLASIWAPGAFDWSVDRERRDPHPPPASQ</sequence>
<name>A0ACC0KXX3_CHOFU</name>
<reference evidence="1 2" key="1">
    <citation type="journal article" date="2022" name="Genome Biol. Evol.">
        <title>The Spruce Budworm Genome: Reconstructing the Evolutionary History of Antifreeze Proteins.</title>
        <authorList>
            <person name="Beliveau C."/>
            <person name="Gagne P."/>
            <person name="Picq S."/>
            <person name="Vernygora O."/>
            <person name="Keeling C.I."/>
            <person name="Pinkney K."/>
            <person name="Doucet D."/>
            <person name="Wen F."/>
            <person name="Johnston J.S."/>
            <person name="Maaroufi H."/>
            <person name="Boyle B."/>
            <person name="Laroche J."/>
            <person name="Dewar K."/>
            <person name="Juretic N."/>
            <person name="Blackburn G."/>
            <person name="Nisole A."/>
            <person name="Brunet B."/>
            <person name="Brandao M."/>
            <person name="Lumley L."/>
            <person name="Duan J."/>
            <person name="Quan G."/>
            <person name="Lucarotti C.J."/>
            <person name="Roe A.D."/>
            <person name="Sperling F.A.H."/>
            <person name="Levesque R.C."/>
            <person name="Cusson M."/>
        </authorList>
    </citation>
    <scope>NUCLEOTIDE SEQUENCE [LARGE SCALE GENOMIC DNA]</scope>
    <source>
        <strain evidence="1">Glfc:IPQL:Cfum</strain>
    </source>
</reference>
<gene>
    <name evidence="1" type="ORF">MSG28_009434</name>
</gene>
<accession>A0ACC0KXX3</accession>
<evidence type="ECO:0000313" key="1">
    <source>
        <dbReference type="EMBL" id="KAI8441209.1"/>
    </source>
</evidence>
<proteinExistence type="predicted"/>
<organism evidence="1 2">
    <name type="scientific">Choristoneura fumiferana</name>
    <name type="common">Spruce budworm moth</name>
    <name type="synonym">Archips fumiferana</name>
    <dbReference type="NCBI Taxonomy" id="7141"/>
    <lineage>
        <taxon>Eukaryota</taxon>
        <taxon>Metazoa</taxon>
        <taxon>Ecdysozoa</taxon>
        <taxon>Arthropoda</taxon>
        <taxon>Hexapoda</taxon>
        <taxon>Insecta</taxon>
        <taxon>Pterygota</taxon>
        <taxon>Neoptera</taxon>
        <taxon>Endopterygota</taxon>
        <taxon>Lepidoptera</taxon>
        <taxon>Glossata</taxon>
        <taxon>Ditrysia</taxon>
        <taxon>Tortricoidea</taxon>
        <taxon>Tortricidae</taxon>
        <taxon>Tortricinae</taxon>
        <taxon>Choristoneura</taxon>
    </lineage>
</organism>
<comment type="caution">
    <text evidence="1">The sequence shown here is derived from an EMBL/GenBank/DDBJ whole genome shotgun (WGS) entry which is preliminary data.</text>
</comment>